<comment type="caution">
    <text evidence="3">The sequence shown here is derived from an EMBL/GenBank/DDBJ whole genome shotgun (WGS) entry which is preliminary data.</text>
</comment>
<dbReference type="OrthoDB" id="9848340at2"/>
<reference evidence="3 4" key="1">
    <citation type="submission" date="2017-03" db="EMBL/GenBank/DDBJ databases">
        <title>Draft Genome sequence of Marispirochaeta sp. strain JC444.</title>
        <authorList>
            <person name="Shivani Y."/>
            <person name="Subhash Y."/>
            <person name="Sasikala C."/>
            <person name="Ramana C."/>
        </authorList>
    </citation>
    <scope>NUCLEOTIDE SEQUENCE [LARGE SCALE GENOMIC DNA]</scope>
    <source>
        <strain evidence="3 4">JC444</strain>
    </source>
</reference>
<feature type="transmembrane region" description="Helical" evidence="2">
    <location>
        <begin position="39"/>
        <end position="58"/>
    </location>
</feature>
<evidence type="ECO:0000313" key="3">
    <source>
        <dbReference type="EMBL" id="ORC33922.1"/>
    </source>
</evidence>
<dbReference type="Proteomes" id="UP000192343">
    <property type="component" value="Unassembled WGS sequence"/>
</dbReference>
<proteinExistence type="predicted"/>
<keyword evidence="4" id="KW-1185">Reference proteome</keyword>
<evidence type="ECO:0000256" key="2">
    <source>
        <dbReference type="SAM" id="Phobius"/>
    </source>
</evidence>
<protein>
    <recommendedName>
        <fullName evidence="5">PH domain-containing protein</fullName>
    </recommendedName>
</protein>
<feature type="transmembrane region" description="Helical" evidence="2">
    <location>
        <begin position="12"/>
        <end position="33"/>
    </location>
</feature>
<keyword evidence="2" id="KW-0812">Transmembrane</keyword>
<sequence length="177" mass="20444">MRYSFRVKGNRRLFVAYGLILLLLFLTAAPLVILPGIAGMFIAVLFGYFAFQMIRMLLNHIKSFIMTHDDGITLRFPTSSLERLEWDQITHAGIIRTPEDKLVRFIYAEGKDRLATIPEEYNRLEDLDEELKAKTAWYELSQEKGKSIQETIRPVTKHADGDDESEDSDEKDKEISD</sequence>
<gene>
    <name evidence="3" type="ORF">B4O97_14780</name>
</gene>
<organism evidence="3 4">
    <name type="scientific">Marispirochaeta aestuarii</name>
    <dbReference type="NCBI Taxonomy" id="1963862"/>
    <lineage>
        <taxon>Bacteria</taxon>
        <taxon>Pseudomonadati</taxon>
        <taxon>Spirochaetota</taxon>
        <taxon>Spirochaetia</taxon>
        <taxon>Spirochaetales</taxon>
        <taxon>Spirochaetaceae</taxon>
        <taxon>Marispirochaeta</taxon>
    </lineage>
</organism>
<name>A0A1Y1RWE7_9SPIO</name>
<accession>A0A1Y1RWE7</accession>
<dbReference type="STRING" id="1963862.B4O97_14780"/>
<keyword evidence="2" id="KW-1133">Transmembrane helix</keyword>
<evidence type="ECO:0008006" key="5">
    <source>
        <dbReference type="Google" id="ProtNLM"/>
    </source>
</evidence>
<keyword evidence="2" id="KW-0472">Membrane</keyword>
<dbReference type="AlphaFoldDB" id="A0A1Y1RWE7"/>
<dbReference type="EMBL" id="MWQY01000017">
    <property type="protein sequence ID" value="ORC33922.1"/>
    <property type="molecule type" value="Genomic_DNA"/>
</dbReference>
<dbReference type="RefSeq" id="WP_083051967.1">
    <property type="nucleotide sequence ID" value="NZ_MWQY01000017.1"/>
</dbReference>
<feature type="region of interest" description="Disordered" evidence="1">
    <location>
        <begin position="143"/>
        <end position="177"/>
    </location>
</feature>
<evidence type="ECO:0000313" key="4">
    <source>
        <dbReference type="Proteomes" id="UP000192343"/>
    </source>
</evidence>
<evidence type="ECO:0000256" key="1">
    <source>
        <dbReference type="SAM" id="MobiDB-lite"/>
    </source>
</evidence>